<evidence type="ECO:0000313" key="1">
    <source>
        <dbReference type="EMBL" id="CAG2217138.1"/>
    </source>
</evidence>
<dbReference type="AlphaFoldDB" id="A0A8S3S9S4"/>
<dbReference type="EMBL" id="CAJPWZ010001504">
    <property type="protein sequence ID" value="CAG2217138.1"/>
    <property type="molecule type" value="Genomic_DNA"/>
</dbReference>
<evidence type="ECO:0000313" key="2">
    <source>
        <dbReference type="Proteomes" id="UP000683360"/>
    </source>
</evidence>
<organism evidence="1 2">
    <name type="scientific">Mytilus edulis</name>
    <name type="common">Blue mussel</name>
    <dbReference type="NCBI Taxonomy" id="6550"/>
    <lineage>
        <taxon>Eukaryota</taxon>
        <taxon>Metazoa</taxon>
        <taxon>Spiralia</taxon>
        <taxon>Lophotrochozoa</taxon>
        <taxon>Mollusca</taxon>
        <taxon>Bivalvia</taxon>
        <taxon>Autobranchia</taxon>
        <taxon>Pteriomorphia</taxon>
        <taxon>Mytilida</taxon>
        <taxon>Mytiloidea</taxon>
        <taxon>Mytilidae</taxon>
        <taxon>Mytilinae</taxon>
        <taxon>Mytilus</taxon>
    </lineage>
</organism>
<sequence>MPIKLYWECEHINRKVRVNQDKIELRVPYVYLNNICLKIRDESFLSVVSTSKYSNDIILKGDLLRLEAYIVHTLFKTTIDKSKALMEDVFTKYRYSHNVEAIVMVSVAKAKQGSKGKLLTSSQPDDKDPCKEKILVKLKGYLQTLTPRNWEDLAVKTNYVKGTAAKRAVDALDSAVEDAHVLISVVKTHVPNHMKTSNHCLVELLFTIIAIG</sequence>
<keyword evidence="2" id="KW-1185">Reference proteome</keyword>
<accession>A0A8S3S9S4</accession>
<comment type="caution">
    <text evidence="1">The sequence shown here is derived from an EMBL/GenBank/DDBJ whole genome shotgun (WGS) entry which is preliminary data.</text>
</comment>
<dbReference type="Proteomes" id="UP000683360">
    <property type="component" value="Unassembled WGS sequence"/>
</dbReference>
<gene>
    <name evidence="1" type="ORF">MEDL_30838</name>
</gene>
<proteinExistence type="predicted"/>
<protein>
    <submittedName>
        <fullName evidence="1">Uncharacterized protein</fullName>
    </submittedName>
</protein>
<name>A0A8S3S9S4_MYTED</name>
<reference evidence="1" key="1">
    <citation type="submission" date="2021-03" db="EMBL/GenBank/DDBJ databases">
        <authorList>
            <person name="Bekaert M."/>
        </authorList>
    </citation>
    <scope>NUCLEOTIDE SEQUENCE</scope>
</reference>